<organism evidence="1 2">
    <name type="scientific">Caerostris darwini</name>
    <dbReference type="NCBI Taxonomy" id="1538125"/>
    <lineage>
        <taxon>Eukaryota</taxon>
        <taxon>Metazoa</taxon>
        <taxon>Ecdysozoa</taxon>
        <taxon>Arthropoda</taxon>
        <taxon>Chelicerata</taxon>
        <taxon>Arachnida</taxon>
        <taxon>Araneae</taxon>
        <taxon>Araneomorphae</taxon>
        <taxon>Entelegynae</taxon>
        <taxon>Araneoidea</taxon>
        <taxon>Araneidae</taxon>
        <taxon>Caerostris</taxon>
    </lineage>
</organism>
<comment type="caution">
    <text evidence="1">The sequence shown here is derived from an EMBL/GenBank/DDBJ whole genome shotgun (WGS) entry which is preliminary data.</text>
</comment>
<gene>
    <name evidence="1" type="ORF">CDAR_14391</name>
</gene>
<proteinExistence type="predicted"/>
<evidence type="ECO:0000313" key="1">
    <source>
        <dbReference type="EMBL" id="GIY07016.1"/>
    </source>
</evidence>
<name>A0AAV4QFZ1_9ARAC</name>
<reference evidence="1 2" key="1">
    <citation type="submission" date="2021-06" db="EMBL/GenBank/DDBJ databases">
        <title>Caerostris darwini draft genome.</title>
        <authorList>
            <person name="Kono N."/>
            <person name="Arakawa K."/>
        </authorList>
    </citation>
    <scope>NUCLEOTIDE SEQUENCE [LARGE SCALE GENOMIC DNA]</scope>
</reference>
<dbReference type="Proteomes" id="UP001054837">
    <property type="component" value="Unassembled WGS sequence"/>
</dbReference>
<evidence type="ECO:0000313" key="2">
    <source>
        <dbReference type="Proteomes" id="UP001054837"/>
    </source>
</evidence>
<protein>
    <submittedName>
        <fullName evidence="1">Uncharacterized protein</fullName>
    </submittedName>
</protein>
<keyword evidence="2" id="KW-1185">Reference proteome</keyword>
<dbReference type="EMBL" id="BPLQ01004281">
    <property type="protein sequence ID" value="GIY07016.1"/>
    <property type="molecule type" value="Genomic_DNA"/>
</dbReference>
<accession>A0AAV4QFZ1</accession>
<sequence>MLRNVFVSNYAAGVLPFQTSKKKLFSKRMCCYTISPFNEMLHPPFKPSLRAIAPNSFAGLKGRANKGLLQEVGTSTKSRNESCCKHESAIQALIP</sequence>
<dbReference type="AlphaFoldDB" id="A0AAV4QFZ1"/>